<evidence type="ECO:0000313" key="2">
    <source>
        <dbReference type="Proteomes" id="UP000250321"/>
    </source>
</evidence>
<proteinExistence type="predicted"/>
<dbReference type="OrthoDB" id="735913at2759"/>
<dbReference type="Proteomes" id="UP000250321">
    <property type="component" value="Unassembled WGS sequence"/>
</dbReference>
<protein>
    <submittedName>
        <fullName evidence="1">Uncharacterized protein</fullName>
    </submittedName>
</protein>
<keyword evidence="2" id="KW-1185">Reference proteome</keyword>
<dbReference type="AlphaFoldDB" id="A0A314UME7"/>
<gene>
    <name evidence="1" type="ORF">Pyn_22626</name>
</gene>
<reference evidence="1 2" key="1">
    <citation type="submission" date="2018-02" db="EMBL/GenBank/DDBJ databases">
        <title>Draft genome of wild Prunus yedoensis var. nudiflora.</title>
        <authorList>
            <person name="Baek S."/>
            <person name="Kim J.-H."/>
            <person name="Choi K."/>
            <person name="Kim G.-B."/>
            <person name="Cho A."/>
            <person name="Jang H."/>
            <person name="Shin C.-H."/>
            <person name="Yu H.-J."/>
            <person name="Mun J.-H."/>
        </authorList>
    </citation>
    <scope>NUCLEOTIDE SEQUENCE [LARGE SCALE GENOMIC DNA]</scope>
    <source>
        <strain evidence="2">cv. Jeju island</strain>
        <tissue evidence="1">Leaf</tissue>
    </source>
</reference>
<dbReference type="PANTHER" id="PTHR36067">
    <property type="entry name" value="EXPRESSED PROTEIN"/>
    <property type="match status" value="1"/>
</dbReference>
<organism evidence="1 2">
    <name type="scientific">Prunus yedoensis var. nudiflora</name>
    <dbReference type="NCBI Taxonomy" id="2094558"/>
    <lineage>
        <taxon>Eukaryota</taxon>
        <taxon>Viridiplantae</taxon>
        <taxon>Streptophyta</taxon>
        <taxon>Embryophyta</taxon>
        <taxon>Tracheophyta</taxon>
        <taxon>Spermatophyta</taxon>
        <taxon>Magnoliopsida</taxon>
        <taxon>eudicotyledons</taxon>
        <taxon>Gunneridae</taxon>
        <taxon>Pentapetalae</taxon>
        <taxon>rosids</taxon>
        <taxon>fabids</taxon>
        <taxon>Rosales</taxon>
        <taxon>Rosaceae</taxon>
        <taxon>Amygdaloideae</taxon>
        <taxon>Amygdaleae</taxon>
        <taxon>Prunus</taxon>
    </lineage>
</organism>
<name>A0A314UME7_PRUYE</name>
<evidence type="ECO:0000313" key="1">
    <source>
        <dbReference type="EMBL" id="PQM37734.1"/>
    </source>
</evidence>
<comment type="caution">
    <text evidence="1">The sequence shown here is derived from an EMBL/GenBank/DDBJ whole genome shotgun (WGS) entry which is preliminary data.</text>
</comment>
<dbReference type="PANTHER" id="PTHR36067:SF1">
    <property type="entry name" value="EXPRESSED PROTEIN"/>
    <property type="match status" value="1"/>
</dbReference>
<accession>A0A314UME7</accession>
<dbReference type="EMBL" id="PJQY01003402">
    <property type="protein sequence ID" value="PQM37734.1"/>
    <property type="molecule type" value="Genomic_DNA"/>
</dbReference>
<sequence length="79" mass="8841">MADIAILVAEEYERRVKNARKAGTAEGDHQLDTELFSCVSVMAHSLHKKIGQEKMEFVKWVMEPKSQIGLEASNGFFSA</sequence>